<dbReference type="AlphaFoldDB" id="A0A1U7NJM7"/>
<dbReference type="RefSeq" id="WP_076342335.1">
    <property type="nucleotide sequence ID" value="NZ_CAJTMI010000022.1"/>
</dbReference>
<evidence type="ECO:0000313" key="2">
    <source>
        <dbReference type="Proteomes" id="UP000186705"/>
    </source>
</evidence>
<protein>
    <submittedName>
        <fullName evidence="1">Uncharacterized protein</fullName>
    </submittedName>
</protein>
<gene>
    <name evidence="1" type="ORF">BO225_11315</name>
</gene>
<evidence type="ECO:0000313" key="1">
    <source>
        <dbReference type="EMBL" id="OLU43850.1"/>
    </source>
</evidence>
<reference evidence="1 2" key="1">
    <citation type="submission" date="2016-11" db="EMBL/GenBank/DDBJ databases">
        <title>Description of two novel members of the family Erysipelotrichaceae: Ileibacterium lipovorans gen. nov., sp. nov. and Dubosiella newyorkensis, gen. nov., sp. nov.</title>
        <authorList>
            <person name="Cox L.M."/>
            <person name="Sohn J."/>
            <person name="Tyrrell K.L."/>
            <person name="Citron D.M."/>
            <person name="Lawson P.A."/>
            <person name="Patel N.B."/>
            <person name="Iizumi T."/>
            <person name="Perez-Perez G.I."/>
            <person name="Goldstein E.J."/>
            <person name="Blaser M.J."/>
        </authorList>
    </citation>
    <scope>NUCLEOTIDE SEQUENCE [LARGE SCALE GENOMIC DNA]</scope>
    <source>
        <strain evidence="1 2">NYU-BL-A4</strain>
    </source>
</reference>
<proteinExistence type="predicted"/>
<organism evidence="1 2">
    <name type="scientific">Dubosiella newyorkensis</name>
    <dbReference type="NCBI Taxonomy" id="1862672"/>
    <lineage>
        <taxon>Bacteria</taxon>
        <taxon>Bacillati</taxon>
        <taxon>Bacillota</taxon>
        <taxon>Erysipelotrichia</taxon>
        <taxon>Erysipelotrichales</taxon>
        <taxon>Erysipelotrichaceae</taxon>
        <taxon>Dubosiella</taxon>
    </lineage>
</organism>
<dbReference type="Proteomes" id="UP000186705">
    <property type="component" value="Unassembled WGS sequence"/>
</dbReference>
<keyword evidence="2" id="KW-1185">Reference proteome</keyword>
<name>A0A1U7NJM7_9FIRM</name>
<sequence>MAKTISASGSGAVRTILKNKEAFEFALRSKETEGNRIRYFYDVFYENTNGTLNIAVEDGDVKIASLNLSLGKVINLYNDKNLKKLCHYVLEHTEE</sequence>
<dbReference type="OrthoDB" id="1769084at2"/>
<dbReference type="STRING" id="1862672.BO225_11315"/>
<dbReference type="EMBL" id="MPKA01000139">
    <property type="protein sequence ID" value="OLU43850.1"/>
    <property type="molecule type" value="Genomic_DNA"/>
</dbReference>
<dbReference type="GeneID" id="78276517"/>
<comment type="caution">
    <text evidence="1">The sequence shown here is derived from an EMBL/GenBank/DDBJ whole genome shotgun (WGS) entry which is preliminary data.</text>
</comment>
<accession>A0A1U7NJM7</accession>